<sequence length="59" mass="6525">PQSSGTSCAQPVGILPLQPATISLKQAVKVEMSIGLCKGKGAIFYKDFFRRKIRVLLFW</sequence>
<reference evidence="1" key="1">
    <citation type="journal article" date="2015" name="Nature">
        <title>Complex archaea that bridge the gap between prokaryotes and eukaryotes.</title>
        <authorList>
            <person name="Spang A."/>
            <person name="Saw J.H."/>
            <person name="Jorgensen S.L."/>
            <person name="Zaremba-Niedzwiedzka K."/>
            <person name="Martijn J."/>
            <person name="Lind A.E."/>
            <person name="van Eijk R."/>
            <person name="Schleper C."/>
            <person name="Guy L."/>
            <person name="Ettema T.J."/>
        </authorList>
    </citation>
    <scope>NUCLEOTIDE SEQUENCE</scope>
</reference>
<dbReference type="AlphaFoldDB" id="A0A0F9IJ35"/>
<comment type="caution">
    <text evidence="1">The sequence shown here is derived from an EMBL/GenBank/DDBJ whole genome shotgun (WGS) entry which is preliminary data.</text>
</comment>
<evidence type="ECO:0000313" key="1">
    <source>
        <dbReference type="EMBL" id="KKL93820.1"/>
    </source>
</evidence>
<feature type="non-terminal residue" evidence="1">
    <location>
        <position position="1"/>
    </location>
</feature>
<organism evidence="1">
    <name type="scientific">marine sediment metagenome</name>
    <dbReference type="NCBI Taxonomy" id="412755"/>
    <lineage>
        <taxon>unclassified sequences</taxon>
        <taxon>metagenomes</taxon>
        <taxon>ecological metagenomes</taxon>
    </lineage>
</organism>
<dbReference type="EMBL" id="LAZR01019090">
    <property type="protein sequence ID" value="KKL93820.1"/>
    <property type="molecule type" value="Genomic_DNA"/>
</dbReference>
<protein>
    <submittedName>
        <fullName evidence="1">Uncharacterized protein</fullName>
    </submittedName>
</protein>
<accession>A0A0F9IJ35</accession>
<name>A0A0F9IJ35_9ZZZZ</name>
<gene>
    <name evidence="1" type="ORF">LCGC14_1870830</name>
</gene>
<proteinExistence type="predicted"/>